<organism evidence="1 2">
    <name type="scientific">Corynebacterium crudilactis</name>
    <dbReference type="NCBI Taxonomy" id="1652495"/>
    <lineage>
        <taxon>Bacteria</taxon>
        <taxon>Bacillati</taxon>
        <taxon>Actinomycetota</taxon>
        <taxon>Actinomycetes</taxon>
        <taxon>Mycobacteriales</taxon>
        <taxon>Corynebacteriaceae</taxon>
        <taxon>Corynebacterium</taxon>
    </lineage>
</organism>
<dbReference type="KEGG" id="ccjz:ccrud_09265"/>
<dbReference type="RefSeq" id="WP_066566593.1">
    <property type="nucleotide sequence ID" value="NZ_CP015622.1"/>
</dbReference>
<dbReference type="EMBL" id="CP015622">
    <property type="protein sequence ID" value="ANE04369.1"/>
    <property type="molecule type" value="Genomic_DNA"/>
</dbReference>
<gene>
    <name evidence="1" type="ORF">ccrud_09265</name>
</gene>
<accession>A0A172QUH9</accession>
<evidence type="ECO:0000313" key="2">
    <source>
        <dbReference type="Proteomes" id="UP000076929"/>
    </source>
</evidence>
<keyword evidence="2" id="KW-1185">Reference proteome</keyword>
<dbReference type="AlphaFoldDB" id="A0A172QUH9"/>
<sequence length="124" mass="14210">MKTQYVCVTYFIVEEADHDEAYQTYRGRMNDLAKVEGVEVVSVAKGLRLSENSGHWESLAEQYQIEHNGEYPSQHKLCFVVTVVNVEDSNEAYDQTMEHLIMDDPDVRVDCFPSTVDANTQIML</sequence>
<reference evidence="1 2" key="1">
    <citation type="submission" date="2016-05" db="EMBL/GenBank/DDBJ databases">
        <title>Complete genome sequence of Corynebacterium crudilactis, a new Corynebacterium species isolated from raw cow's milk.</title>
        <authorList>
            <person name="Christian R."/>
            <person name="Zimmermann J."/>
            <person name="Lipski A."/>
            <person name="Kalinowski J."/>
        </authorList>
    </citation>
    <scope>NUCLEOTIDE SEQUENCE [LARGE SCALE GENOMIC DNA]</scope>
    <source>
        <strain evidence="1 2">JZ16</strain>
    </source>
</reference>
<protein>
    <submittedName>
        <fullName evidence="1">Uncharacterized protein</fullName>
    </submittedName>
</protein>
<name>A0A172QUH9_9CORY</name>
<dbReference type="OrthoDB" id="4412143at2"/>
<dbReference type="Proteomes" id="UP000076929">
    <property type="component" value="Chromosome"/>
</dbReference>
<evidence type="ECO:0000313" key="1">
    <source>
        <dbReference type="EMBL" id="ANE04369.1"/>
    </source>
</evidence>
<proteinExistence type="predicted"/>